<sequence length="117" mass="13463">MQIRKQEQNFQVEQHEKEEDREKSKVQNIHTPFTIMNICVCRRSTHARPSPMSAHHTPHSCPASVSMPCHHHRLFICSRTCDSASAQRISHILVVRITRSAALPFTRPSPFRGRLGE</sequence>
<proteinExistence type="predicted"/>
<dbReference type="EMBL" id="KQ085915">
    <property type="protein sequence ID" value="KLO16535.1"/>
    <property type="molecule type" value="Genomic_DNA"/>
</dbReference>
<reference evidence="2 3" key="1">
    <citation type="submission" date="2015-04" db="EMBL/GenBank/DDBJ databases">
        <title>Complete genome sequence of Schizopora paradoxa KUC8140, a cosmopolitan wood degrader in East Asia.</title>
        <authorList>
            <consortium name="DOE Joint Genome Institute"/>
            <person name="Min B."/>
            <person name="Park H."/>
            <person name="Jang Y."/>
            <person name="Kim J.-J."/>
            <person name="Kim K.H."/>
            <person name="Pangilinan J."/>
            <person name="Lipzen A."/>
            <person name="Riley R."/>
            <person name="Grigoriev I.V."/>
            <person name="Spatafora J.W."/>
            <person name="Choi I.-G."/>
        </authorList>
    </citation>
    <scope>NUCLEOTIDE SEQUENCE [LARGE SCALE GENOMIC DNA]</scope>
    <source>
        <strain evidence="2 3">KUC8140</strain>
    </source>
</reference>
<gene>
    <name evidence="2" type="ORF">SCHPADRAFT_211776</name>
</gene>
<dbReference type="InParanoid" id="A0A0H2RWX8"/>
<keyword evidence="3" id="KW-1185">Reference proteome</keyword>
<evidence type="ECO:0000313" key="3">
    <source>
        <dbReference type="Proteomes" id="UP000053477"/>
    </source>
</evidence>
<evidence type="ECO:0000313" key="2">
    <source>
        <dbReference type="EMBL" id="KLO16535.1"/>
    </source>
</evidence>
<feature type="region of interest" description="Disordered" evidence="1">
    <location>
        <begin position="1"/>
        <end position="27"/>
    </location>
</feature>
<protein>
    <submittedName>
        <fullName evidence="2">Uncharacterized protein</fullName>
    </submittedName>
</protein>
<name>A0A0H2RWX8_9AGAM</name>
<dbReference type="AlphaFoldDB" id="A0A0H2RWX8"/>
<accession>A0A0H2RWX8</accession>
<dbReference type="Proteomes" id="UP000053477">
    <property type="component" value="Unassembled WGS sequence"/>
</dbReference>
<evidence type="ECO:0000256" key="1">
    <source>
        <dbReference type="SAM" id="MobiDB-lite"/>
    </source>
</evidence>
<feature type="compositionally biased region" description="Basic and acidic residues" evidence="1">
    <location>
        <begin position="1"/>
        <end position="25"/>
    </location>
</feature>
<organism evidence="2 3">
    <name type="scientific">Schizopora paradoxa</name>
    <dbReference type="NCBI Taxonomy" id="27342"/>
    <lineage>
        <taxon>Eukaryota</taxon>
        <taxon>Fungi</taxon>
        <taxon>Dikarya</taxon>
        <taxon>Basidiomycota</taxon>
        <taxon>Agaricomycotina</taxon>
        <taxon>Agaricomycetes</taxon>
        <taxon>Hymenochaetales</taxon>
        <taxon>Schizoporaceae</taxon>
        <taxon>Schizopora</taxon>
    </lineage>
</organism>